<dbReference type="InterPro" id="IPR024364">
    <property type="entry name" value="Baseplate_phage_T4-like"/>
</dbReference>
<dbReference type="GeneID" id="4239124"/>
<keyword evidence="2" id="KW-1185">Reference proteome</keyword>
<dbReference type="OrthoDB" id="9468at10239"/>
<evidence type="ECO:0000313" key="1">
    <source>
        <dbReference type="EMBL" id="ABA46986.1"/>
    </source>
</evidence>
<dbReference type="Pfam" id="PF12322">
    <property type="entry name" value="T4_baseplate"/>
    <property type="match status" value="1"/>
</dbReference>
<dbReference type="KEGG" id="vg:4239124"/>
<dbReference type="EMBL" id="DQ149023">
    <property type="protein sequence ID" value="ABA46986.1"/>
    <property type="molecule type" value="Genomic_DNA"/>
</dbReference>
<evidence type="ECO:0000313" key="2">
    <source>
        <dbReference type="Proteomes" id="UP000000909"/>
    </source>
</evidence>
<organism evidence="1 2">
    <name type="scientific">Synechococcus phage syn9</name>
    <dbReference type="NCBI Taxonomy" id="382359"/>
    <lineage>
        <taxon>Viruses</taxon>
        <taxon>Duplodnaviria</taxon>
        <taxon>Heunggongvirae</taxon>
        <taxon>Uroviricota</taxon>
        <taxon>Caudoviricetes</taxon>
        <taxon>Pantevenvirales</taxon>
        <taxon>Kyanoviridae</taxon>
        <taxon>Ormenosvirus</taxon>
        <taxon>Ormenosvirus syn9</taxon>
    </lineage>
</organism>
<reference evidence="1 2" key="1">
    <citation type="journal article" date="2007" name="Environ. Microbiol.">
        <title>Genomic and structural analysis of Syn9, a cyanophage infecting marine Prochlorococcus and Synechococcus.</title>
        <authorList>
            <person name="Weigele P.R."/>
            <person name="Pope W.H."/>
            <person name="Pedulla M.L."/>
            <person name="Houtz J.M."/>
            <person name="Smith A.L."/>
            <person name="Conway J.F."/>
            <person name="King J."/>
            <person name="Hatfull G.F."/>
            <person name="Lawrence J.G."/>
            <person name="Hendrix R.W."/>
        </authorList>
    </citation>
    <scope>NUCLEOTIDE SEQUENCE</scope>
</reference>
<proteinExistence type="predicted"/>
<dbReference type="RefSeq" id="YP_717684.1">
    <property type="nucleotide sequence ID" value="NC_008296.2"/>
</dbReference>
<protein>
    <submittedName>
        <fullName evidence="1">Baseplate hub subunit</fullName>
    </submittedName>
</protein>
<dbReference type="Proteomes" id="UP000000909">
    <property type="component" value="Segment"/>
</dbReference>
<accession>Q0QZL1</accession>
<name>Q0QZL1_BPSYS</name>
<sequence>MALPKLSVPYYNVKLPSDGRSVKYRPFLVKEEKLLFLAMESGEQEDMIDAVKNILTECTNIKNVDQLATFDIEYLFLRIRASSVGETVEVNITAPDDEETDVKIEIPLDEIQVQKDKDHNPEIKLTDEIIVTMGYPSLDTFIKTNFNVEGADASSALDQVFDLAATCIKTIADKDQVYDCADIPKAEMREWFEQFNSKQFGLIQKFFETMPKLSHTIEIENPNTGVKSDVVLEGLASFFG</sequence>
<organismHost>
    <name type="scientific">Synechococcus</name>
    <dbReference type="NCBI Taxonomy" id="1129"/>
</organismHost>